<evidence type="ECO:0000313" key="1">
    <source>
        <dbReference type="EMBL" id="MBB2965358.1"/>
    </source>
</evidence>
<keyword evidence="2" id="KW-1185">Reference proteome</keyword>
<sequence length="71" mass="7773">MDSSTLRTLAGDAGSDDPIVALRAISRMHRELDQIEAVAVRRARNANATWQLIALALGVSKQAVHKKYGRM</sequence>
<dbReference type="RefSeq" id="WP_039923107.1">
    <property type="nucleotide sequence ID" value="NZ_DAMDIH010000001.1"/>
</dbReference>
<dbReference type="EMBL" id="JACHVP010000001">
    <property type="protein sequence ID" value="MBB2965358.1"/>
    <property type="molecule type" value="Genomic_DNA"/>
</dbReference>
<dbReference type="Proteomes" id="UP000538196">
    <property type="component" value="Unassembled WGS sequence"/>
</dbReference>
<gene>
    <name evidence="1" type="ORF">FHX33_000090</name>
</gene>
<organism evidence="1 2">
    <name type="scientific">Leifsonia aquatica</name>
    <name type="common">Corynebacterium aquaticum</name>
    <dbReference type="NCBI Taxonomy" id="144185"/>
    <lineage>
        <taxon>Bacteria</taxon>
        <taxon>Bacillati</taxon>
        <taxon>Actinomycetota</taxon>
        <taxon>Actinomycetes</taxon>
        <taxon>Micrococcales</taxon>
        <taxon>Microbacteriaceae</taxon>
        <taxon>Leifsonia</taxon>
    </lineage>
</organism>
<name>A0A7W4UTA9_LEIAQ</name>
<dbReference type="AlphaFoldDB" id="A0A7W4UTA9"/>
<evidence type="ECO:0000313" key="2">
    <source>
        <dbReference type="Proteomes" id="UP000538196"/>
    </source>
</evidence>
<accession>A0A7W4UTA9</accession>
<reference evidence="1 2" key="1">
    <citation type="submission" date="2020-08" db="EMBL/GenBank/DDBJ databases">
        <title>Sequencing the genomes of 1000 actinobacteria strains.</title>
        <authorList>
            <person name="Klenk H.-P."/>
        </authorList>
    </citation>
    <scope>NUCLEOTIDE SEQUENCE [LARGE SCALE GENOMIC DNA]</scope>
    <source>
        <strain evidence="1 2">DSM 20146</strain>
    </source>
</reference>
<evidence type="ECO:0008006" key="3">
    <source>
        <dbReference type="Google" id="ProtNLM"/>
    </source>
</evidence>
<comment type="caution">
    <text evidence="1">The sequence shown here is derived from an EMBL/GenBank/DDBJ whole genome shotgun (WGS) entry which is preliminary data.</text>
</comment>
<proteinExistence type="predicted"/>
<protein>
    <recommendedName>
        <fullName evidence="3">Transcriptional regulator</fullName>
    </recommendedName>
</protein>